<comment type="caution">
    <text evidence="2">The sequence shown here is derived from an EMBL/GenBank/DDBJ whole genome shotgun (WGS) entry which is preliminary data.</text>
</comment>
<evidence type="ECO:0000313" key="3">
    <source>
        <dbReference type="Proteomes" id="UP001597108"/>
    </source>
</evidence>
<sequence>MAESETTAEAILASWHADRATYIRGHVTVAALLSVASVAALMAMGNSDPWVGPVGVVLALLVRGFYLASEELAVRWDLTPARLTSSFGKSISLADIVKVRRLGTAVQVVTRGGDKHLMKHLPDPDEARARIAAAAGAETA</sequence>
<proteinExistence type="predicted"/>
<keyword evidence="1" id="KW-1133">Transmembrane helix</keyword>
<reference evidence="3" key="1">
    <citation type="journal article" date="2019" name="Int. J. Syst. Evol. Microbiol.">
        <title>The Global Catalogue of Microorganisms (GCM) 10K type strain sequencing project: providing services to taxonomists for standard genome sequencing and annotation.</title>
        <authorList>
            <consortium name="The Broad Institute Genomics Platform"/>
            <consortium name="The Broad Institute Genome Sequencing Center for Infectious Disease"/>
            <person name="Wu L."/>
            <person name="Ma J."/>
        </authorList>
    </citation>
    <scope>NUCLEOTIDE SEQUENCE [LARGE SCALE GENOMIC DNA]</scope>
    <source>
        <strain evidence="3">CCUG 60524</strain>
    </source>
</reference>
<evidence type="ECO:0000256" key="1">
    <source>
        <dbReference type="SAM" id="Phobius"/>
    </source>
</evidence>
<gene>
    <name evidence="2" type="ORF">ACFQ2S_19020</name>
</gene>
<organism evidence="2 3">
    <name type="scientific">Tropicimonas aquimaris</name>
    <dbReference type="NCBI Taxonomy" id="914152"/>
    <lineage>
        <taxon>Bacteria</taxon>
        <taxon>Pseudomonadati</taxon>
        <taxon>Pseudomonadota</taxon>
        <taxon>Alphaproteobacteria</taxon>
        <taxon>Rhodobacterales</taxon>
        <taxon>Roseobacteraceae</taxon>
        <taxon>Tropicimonas</taxon>
    </lineage>
</organism>
<dbReference type="RefSeq" id="WP_386076912.1">
    <property type="nucleotide sequence ID" value="NZ_JBHTJT010000046.1"/>
</dbReference>
<dbReference type="EMBL" id="JBHTJT010000046">
    <property type="protein sequence ID" value="MFD0981731.1"/>
    <property type="molecule type" value="Genomic_DNA"/>
</dbReference>
<accession>A0ABW3IUX7</accession>
<protein>
    <recommendedName>
        <fullName evidence="4">DUF304 domain-containing protein</fullName>
    </recommendedName>
</protein>
<keyword evidence="3" id="KW-1185">Reference proteome</keyword>
<dbReference type="Proteomes" id="UP001597108">
    <property type="component" value="Unassembled WGS sequence"/>
</dbReference>
<keyword evidence="1" id="KW-0812">Transmembrane</keyword>
<evidence type="ECO:0000313" key="2">
    <source>
        <dbReference type="EMBL" id="MFD0981731.1"/>
    </source>
</evidence>
<evidence type="ECO:0008006" key="4">
    <source>
        <dbReference type="Google" id="ProtNLM"/>
    </source>
</evidence>
<keyword evidence="1" id="KW-0472">Membrane</keyword>
<feature type="transmembrane region" description="Helical" evidence="1">
    <location>
        <begin position="50"/>
        <end position="68"/>
    </location>
</feature>
<feature type="transmembrane region" description="Helical" evidence="1">
    <location>
        <begin position="21"/>
        <end position="44"/>
    </location>
</feature>
<name>A0ABW3IUX7_9RHOB</name>